<feature type="coiled-coil region" evidence="1">
    <location>
        <begin position="634"/>
        <end position="668"/>
    </location>
</feature>
<dbReference type="EnsemblMetazoa" id="XM_019915183.1">
    <property type="protein sequence ID" value="XP_019770742.1"/>
    <property type="gene ID" value="LOC109544827"/>
</dbReference>
<reference evidence="4" key="2">
    <citation type="submission" date="2024-08" db="UniProtKB">
        <authorList>
            <consortium name="EnsemblMetazoa"/>
        </authorList>
    </citation>
    <scope>IDENTIFICATION</scope>
</reference>
<evidence type="ECO:0000256" key="2">
    <source>
        <dbReference type="SAM" id="MobiDB-lite"/>
    </source>
</evidence>
<organism evidence="4 5">
    <name type="scientific">Dendroctonus ponderosae</name>
    <name type="common">Mountain pine beetle</name>
    <dbReference type="NCBI Taxonomy" id="77166"/>
    <lineage>
        <taxon>Eukaryota</taxon>
        <taxon>Metazoa</taxon>
        <taxon>Ecdysozoa</taxon>
        <taxon>Arthropoda</taxon>
        <taxon>Hexapoda</taxon>
        <taxon>Insecta</taxon>
        <taxon>Pterygota</taxon>
        <taxon>Neoptera</taxon>
        <taxon>Endopterygota</taxon>
        <taxon>Coleoptera</taxon>
        <taxon>Polyphaga</taxon>
        <taxon>Cucujiformia</taxon>
        <taxon>Curculionidae</taxon>
        <taxon>Scolytinae</taxon>
        <taxon>Dendroctonus</taxon>
    </lineage>
</organism>
<feature type="region of interest" description="Disordered" evidence="2">
    <location>
        <begin position="360"/>
        <end position="400"/>
    </location>
</feature>
<dbReference type="InterPro" id="IPR011598">
    <property type="entry name" value="bHLH_dom"/>
</dbReference>
<feature type="compositionally biased region" description="Basic residues" evidence="2">
    <location>
        <begin position="278"/>
        <end position="296"/>
    </location>
</feature>
<protein>
    <recommendedName>
        <fullName evidence="3">BHLH domain-containing protein</fullName>
    </recommendedName>
</protein>
<proteinExistence type="predicted"/>
<evidence type="ECO:0000313" key="5">
    <source>
        <dbReference type="Proteomes" id="UP000019118"/>
    </source>
</evidence>
<evidence type="ECO:0000313" key="4">
    <source>
        <dbReference type="EnsemblMetazoa" id="XP_019770742.1"/>
    </source>
</evidence>
<feature type="compositionally biased region" description="Basic and acidic residues" evidence="2">
    <location>
        <begin position="367"/>
        <end position="400"/>
    </location>
</feature>
<keyword evidence="1" id="KW-0175">Coiled coil</keyword>
<feature type="domain" description="BHLH" evidence="3">
    <location>
        <begin position="585"/>
        <end position="637"/>
    </location>
</feature>
<dbReference type="Pfam" id="PF00010">
    <property type="entry name" value="HLH"/>
    <property type="match status" value="1"/>
</dbReference>
<accession>A0AAR5QC03</accession>
<dbReference type="SMART" id="SM00353">
    <property type="entry name" value="HLH"/>
    <property type="match status" value="1"/>
</dbReference>
<dbReference type="EnsemblMetazoa" id="XM_019915184.1">
    <property type="protein sequence ID" value="XP_019770743.1"/>
    <property type="gene ID" value="LOC109544827"/>
</dbReference>
<evidence type="ECO:0000259" key="3">
    <source>
        <dbReference type="PROSITE" id="PS50888"/>
    </source>
</evidence>
<reference evidence="5" key="1">
    <citation type="journal article" date="2013" name="Genome Biol.">
        <title>Draft genome of the mountain pine beetle, Dendroctonus ponderosae Hopkins, a major forest pest.</title>
        <authorList>
            <person name="Keeling C.I."/>
            <person name="Yuen M.M."/>
            <person name="Liao N.Y."/>
            <person name="Docking T.R."/>
            <person name="Chan S.K."/>
            <person name="Taylor G.A."/>
            <person name="Palmquist D.L."/>
            <person name="Jackman S.D."/>
            <person name="Nguyen A."/>
            <person name="Li M."/>
            <person name="Henderson H."/>
            <person name="Janes J.K."/>
            <person name="Zhao Y."/>
            <person name="Pandoh P."/>
            <person name="Moore R."/>
            <person name="Sperling F.A."/>
            <person name="Huber D.P."/>
            <person name="Birol I."/>
            <person name="Jones S.J."/>
            <person name="Bohlmann J."/>
        </authorList>
    </citation>
    <scope>NUCLEOTIDE SEQUENCE</scope>
</reference>
<dbReference type="KEGG" id="dpa:109544827"/>
<evidence type="ECO:0000256" key="1">
    <source>
        <dbReference type="SAM" id="Coils"/>
    </source>
</evidence>
<dbReference type="Gene3D" id="4.10.280.10">
    <property type="entry name" value="Helix-loop-helix DNA-binding domain"/>
    <property type="match status" value="1"/>
</dbReference>
<feature type="compositionally biased region" description="Basic residues" evidence="2">
    <location>
        <begin position="568"/>
        <end position="578"/>
    </location>
</feature>
<name>A0AAR5QC03_DENPD</name>
<dbReference type="GeneID" id="109544827"/>
<feature type="region of interest" description="Disordered" evidence="2">
    <location>
        <begin position="265"/>
        <end position="296"/>
    </location>
</feature>
<dbReference type="AlphaFoldDB" id="A0AAR5QC03"/>
<keyword evidence="5" id="KW-1185">Reference proteome</keyword>
<dbReference type="InterPro" id="IPR036638">
    <property type="entry name" value="HLH_DNA-bd_sf"/>
</dbReference>
<dbReference type="PANTHER" id="PTHR45851">
    <property type="entry name" value="MYC PROTO-ONCOGENE"/>
    <property type="match status" value="1"/>
</dbReference>
<feature type="region of interest" description="Disordered" evidence="2">
    <location>
        <begin position="560"/>
        <end position="595"/>
    </location>
</feature>
<sequence>MSISVTNGRLYHENISDFPCNDFEGCDLGFCKVGRLLSHYRAEIGAVKNGLPTKNAILGCPSPDLLLPALDETDFPTSNLSLDEAEKLIECVYCSFGFFSLLGKMWKFEPSFFDIDPSHLFAYLTNVCNEFGIDTMFVDCSTLEKCIENSSQKICKKRDILLNNEPSPNICMWSSPIVPRAEELWESLLSLPWKMPNSESLIKNVDSFLSEMKNEIEKKKSVEIDDVFARIIANHAPRSAAEEDADVQWELLQYEYAYAAAGLPLPKTDDEDEEPPVKIRKPKNKRRRRRNANNKRRKVEVPIKVPIVEPEKDLPLDKPRTESAIGLSWEDFEIGMSQLPPCDLINLDMFSPESQDEIEVGDLLGEDETKVRDVSGEDETKVRDVSGEDETKGRDASGEDEARIRNVLGVDVTKVRDDSGQVLTKEGKKKFMEKVWINYATANDHSYVKAIELPTYNMASYGVDTPSDSEEDEIDVVSCSATKLAIIPQAPIKPKESPSIEFHKHVSPLKNKTSIKTIMPVKTEEVPVALPGPSGLSSGSKGPAKIATIAKIATTATTAKTAGNTKATRGKKRKRKQGGSKTPVDKRDQHNDMERQRRVGIRVAYDHLKDQLPYDVRSKKLSKVNILTESTKYANYLTATEAQLQEQIKLLENAQKKMTLEKEELVKSLNPKGIPL</sequence>
<dbReference type="SUPFAM" id="SSF47459">
    <property type="entry name" value="HLH, helix-loop-helix DNA-binding domain"/>
    <property type="match status" value="1"/>
</dbReference>
<dbReference type="GO" id="GO:0046983">
    <property type="term" value="F:protein dimerization activity"/>
    <property type="evidence" value="ECO:0007669"/>
    <property type="project" value="InterPro"/>
</dbReference>
<feature type="compositionally biased region" description="Basic and acidic residues" evidence="2">
    <location>
        <begin position="583"/>
        <end position="595"/>
    </location>
</feature>
<dbReference type="InterPro" id="IPR050433">
    <property type="entry name" value="Myc_transcription_factors"/>
</dbReference>
<dbReference type="PROSITE" id="PS50888">
    <property type="entry name" value="BHLH"/>
    <property type="match status" value="1"/>
</dbReference>
<dbReference type="Proteomes" id="UP000019118">
    <property type="component" value="Unassembled WGS sequence"/>
</dbReference>